<keyword evidence="12 17" id="KW-0694">RNA-binding</keyword>
<evidence type="ECO:0000256" key="6">
    <source>
        <dbReference type="ARBA" id="ARBA00005299"/>
    </source>
</evidence>
<evidence type="ECO:0000256" key="3">
    <source>
        <dbReference type="ARBA" id="ARBA00004192"/>
    </source>
</evidence>
<evidence type="ECO:0000256" key="4">
    <source>
        <dbReference type="ARBA" id="ARBA00004328"/>
    </source>
</evidence>
<name>A0A0C5AQ23_9VIRU</name>
<dbReference type="OrthoDB" id="11777at10239"/>
<evidence type="ECO:0000256" key="15">
    <source>
        <dbReference type="ARBA" id="ARBA00023274"/>
    </source>
</evidence>
<dbReference type="PIRSF" id="PIRSF003953">
    <property type="entry name" value="N_PhelboV"/>
    <property type="match status" value="1"/>
</dbReference>
<dbReference type="GO" id="GO:0003723">
    <property type="term" value="F:RNA binding"/>
    <property type="evidence" value="ECO:0007669"/>
    <property type="project" value="UniProtKB-UniRule"/>
</dbReference>
<dbReference type="GO" id="GO:0019013">
    <property type="term" value="C:viral nucleocapsid"/>
    <property type="evidence" value="ECO:0007669"/>
    <property type="project" value="UniProtKB-UniRule"/>
</dbReference>
<comment type="subunit">
    <text evidence="16">Homodimer. Homohexamer; ring-shaped, necessary to form the nucleocapsid. Homopentamers; opened pentamers in solution. Binds to viral genomic RNA. Interacts with glycoprotein Gn; this interaction allows packaging of nucleocapsids into virions.</text>
</comment>
<reference evidence="18 19" key="1">
    <citation type="journal article" date="2015" name="J. Virol.">
        <title>Isolation, genetic characterization, and seroprevalence of adana virus, a novel phlebovirus belonging to the salehabad virus complex, in Turkey.</title>
        <authorList>
            <person name="Alkan C."/>
            <person name="Alwassouf S."/>
            <person name="Piorkowski G."/>
            <person name="Bichaud L."/>
            <person name="Tezcan S."/>
            <person name="Dincer E."/>
            <person name="Ergunay K."/>
            <person name="Ozbel Y."/>
            <person name="Alten B."/>
            <person name="de Lamballerie X."/>
            <person name="Charrel R.N."/>
        </authorList>
    </citation>
    <scope>NUCLEOTIDE SEQUENCE [LARGE SCALE GENOMIC DNA]</scope>
    <source>
        <strain evidence="18 19">195</strain>
    </source>
</reference>
<keyword evidence="19" id="KW-1185">Reference proteome</keyword>
<evidence type="ECO:0000256" key="1">
    <source>
        <dbReference type="ARBA" id="ARBA00004136"/>
    </source>
</evidence>
<evidence type="ECO:0000256" key="8">
    <source>
        <dbReference type="ARBA" id="ARBA00022561"/>
    </source>
</evidence>
<keyword evidence="15 17" id="KW-0687">Ribonucleoprotein</keyword>
<evidence type="ECO:0000256" key="14">
    <source>
        <dbReference type="ARBA" id="ARBA00023200"/>
    </source>
</evidence>
<dbReference type="RefSeq" id="YP_009227130.1">
    <property type="nucleotide sequence ID" value="NC_029129.1"/>
</dbReference>
<keyword evidence="9" id="KW-1048">Host nucleus</keyword>
<keyword evidence="10" id="KW-1040">Host Golgi apparatus</keyword>
<keyword evidence="14" id="KW-1035">Host cytoplasm</keyword>
<dbReference type="InterPro" id="IPR015971">
    <property type="entry name" value="Nucleocapsid_Phlebovirus"/>
</dbReference>
<dbReference type="GeneID" id="26798121"/>
<dbReference type="GO" id="GO:0042025">
    <property type="term" value="C:host cell nucleus"/>
    <property type="evidence" value="ECO:0007669"/>
    <property type="project" value="UniProtKB-SubCell"/>
</dbReference>
<keyword evidence="8 17" id="KW-0167">Capsid protein</keyword>
<evidence type="ECO:0000313" key="19">
    <source>
        <dbReference type="Proteomes" id="UP000203503"/>
    </source>
</evidence>
<keyword evidence="13 17" id="KW-0543">Viral nucleoprotein</keyword>
<dbReference type="Proteomes" id="UP000203503">
    <property type="component" value="Genome"/>
</dbReference>
<evidence type="ECO:0000313" key="18">
    <source>
        <dbReference type="EMBL" id="AJK91621.1"/>
    </source>
</evidence>
<dbReference type="GO" id="GO:0044177">
    <property type="term" value="C:host cell Golgi apparatus"/>
    <property type="evidence" value="ECO:0007669"/>
    <property type="project" value="UniProtKB-SubCell"/>
</dbReference>
<organism evidence="18 19">
    <name type="scientific">Adana virus</name>
    <dbReference type="NCBI Taxonomy" id="1611877"/>
    <lineage>
        <taxon>Viruses</taxon>
        <taxon>Riboviria</taxon>
        <taxon>Orthornavirae</taxon>
        <taxon>Negarnaviricota</taxon>
        <taxon>Polyploviricotina</taxon>
        <taxon>Bunyaviricetes</taxon>
        <taxon>Hareavirales</taxon>
        <taxon>Phenuiviridae</taxon>
        <taxon>Phlebovirus</taxon>
        <taxon>Phlebovirus adanaense</taxon>
    </lineage>
</organism>
<protein>
    <recommendedName>
        <fullName evidence="7 17">Nucleoprotein</fullName>
    </recommendedName>
</protein>
<proteinExistence type="inferred from homology"/>
<dbReference type="Pfam" id="PF05733">
    <property type="entry name" value="Tenui_N"/>
    <property type="match status" value="1"/>
</dbReference>
<sequence length="248" mass="27646">MSSQEDFARIAVEFANEAVDTNQILELVREFAYQGYDAARVIELVRSKGGENWKNDVKTLIVIALTRGNKPSKILSKMTPDAGRKFRELVMRYGLKSGNPGRDDLTLARIASAFAAWTVQAIKVVEQYLPVTGTAMDDLSPGYPRPMMHPCFAGLIDNTLPEETYRAILRAHSLFLDQFSRTINPQMRGKPKSEVAKSFEQPLQAAVNSRFLSSESKRKILRSTGIIDSNLKPAPAVEHAAKKFLEMA</sequence>
<comment type="subcellular location">
    <subcellularLocation>
        <location evidence="1">Host Golgi apparatus</location>
    </subcellularLocation>
    <subcellularLocation>
        <location evidence="3">Host cytoplasm</location>
    </subcellularLocation>
    <subcellularLocation>
        <location evidence="5">Host endoplasmic reticulum-Golgi intermediate compartment</location>
    </subcellularLocation>
    <subcellularLocation>
        <location evidence="2">Host nucleus</location>
    </subcellularLocation>
    <subcellularLocation>
        <location evidence="4 17">Virion</location>
    </subcellularLocation>
</comment>
<dbReference type="EMBL" id="KJ939332">
    <property type="protein sequence ID" value="AJK91621.1"/>
    <property type="molecule type" value="Genomic_RNA"/>
</dbReference>
<dbReference type="GO" id="GO:0044172">
    <property type="term" value="C:host cell endoplasmic reticulum-Golgi intermediate compartment"/>
    <property type="evidence" value="ECO:0007669"/>
    <property type="project" value="UniProtKB-SubCell"/>
</dbReference>
<dbReference type="GO" id="GO:1990904">
    <property type="term" value="C:ribonucleoprotein complex"/>
    <property type="evidence" value="ECO:0007669"/>
    <property type="project" value="UniProtKB-KW"/>
</dbReference>
<keyword evidence="11 17" id="KW-0946">Virion</keyword>
<comment type="similarity">
    <text evidence="6 17">Belongs to the phlebovirus nucleocapsid protein family.</text>
</comment>
<evidence type="ECO:0000256" key="2">
    <source>
        <dbReference type="ARBA" id="ARBA00004147"/>
    </source>
</evidence>
<dbReference type="KEGG" id="vg:26798121"/>
<accession>A0A0C5AQ23</accession>
<evidence type="ECO:0000256" key="11">
    <source>
        <dbReference type="ARBA" id="ARBA00022844"/>
    </source>
</evidence>
<evidence type="ECO:0000256" key="13">
    <source>
        <dbReference type="ARBA" id="ARBA00023086"/>
    </source>
</evidence>
<evidence type="ECO:0000256" key="12">
    <source>
        <dbReference type="ARBA" id="ARBA00022884"/>
    </source>
</evidence>
<evidence type="ECO:0000256" key="5">
    <source>
        <dbReference type="ARBA" id="ARBA00004452"/>
    </source>
</evidence>
<evidence type="ECO:0000256" key="10">
    <source>
        <dbReference type="ARBA" id="ARBA00022812"/>
    </source>
</evidence>
<evidence type="ECO:0000256" key="7">
    <source>
        <dbReference type="ARBA" id="ARBA00014389"/>
    </source>
</evidence>
<evidence type="ECO:0000256" key="16">
    <source>
        <dbReference type="ARBA" id="ARBA00046628"/>
    </source>
</evidence>
<evidence type="ECO:0000256" key="17">
    <source>
        <dbReference type="PIRNR" id="PIRNR003953"/>
    </source>
</evidence>
<evidence type="ECO:0000256" key="9">
    <source>
        <dbReference type="ARBA" id="ARBA00022562"/>
    </source>
</evidence>
<dbReference type="InterPro" id="IPR009522">
    <property type="entry name" value="Capsid_Phlebovir/Tenuivir"/>
</dbReference>